<reference evidence="3" key="2">
    <citation type="submission" date="2022-06" db="EMBL/GenBank/DDBJ databases">
        <title>Xiashengella guii gen. nov. sp. nov., a bacterium isolated form anaerobic digestion tank.</title>
        <authorList>
            <person name="Huang H."/>
        </authorList>
    </citation>
    <scope>NUCLEOTIDE SEQUENCE</scope>
    <source>
        <strain evidence="3">Ai-910</strain>
    </source>
</reference>
<protein>
    <submittedName>
        <fullName evidence="3">F420-dependent NADP oxidoreductase</fullName>
    </submittedName>
</protein>
<organism evidence="3 4">
    <name type="scientific">Xiashengella succiniciproducens</name>
    <dbReference type="NCBI Taxonomy" id="2949635"/>
    <lineage>
        <taxon>Bacteria</taxon>
        <taxon>Pseudomonadati</taxon>
        <taxon>Bacteroidota</taxon>
        <taxon>Bacteroidia</taxon>
        <taxon>Marinilabiliales</taxon>
        <taxon>Marinilabiliaceae</taxon>
        <taxon>Xiashengella</taxon>
    </lineage>
</organism>
<dbReference type="InterPro" id="IPR037108">
    <property type="entry name" value="TM1727-like_C_sf"/>
</dbReference>
<dbReference type="KEGG" id="alkq:M9189_07845"/>
<evidence type="ECO:0000259" key="1">
    <source>
        <dbReference type="Pfam" id="PF03807"/>
    </source>
</evidence>
<gene>
    <name evidence="3" type="ORF">M9189_07845</name>
</gene>
<accession>A0A9J6ZMM1</accession>
<dbReference type="Gene3D" id="1.10.1040.20">
    <property type="entry name" value="ProC-like, C-terminal domain"/>
    <property type="match status" value="1"/>
</dbReference>
<name>A0A9J6ZMM1_9BACT</name>
<dbReference type="InterPro" id="IPR028939">
    <property type="entry name" value="P5C_Rdtase_cat_N"/>
</dbReference>
<dbReference type="SUPFAM" id="SSF51735">
    <property type="entry name" value="NAD(P)-binding Rossmann-fold domains"/>
    <property type="match status" value="1"/>
</dbReference>
<dbReference type="InterPro" id="IPR036291">
    <property type="entry name" value="NAD(P)-bd_dom_sf"/>
</dbReference>
<evidence type="ECO:0000313" key="3">
    <source>
        <dbReference type="EMBL" id="URW78774.1"/>
    </source>
</evidence>
<dbReference type="RefSeq" id="WP_250722163.1">
    <property type="nucleotide sequence ID" value="NZ_CP098400.1"/>
</dbReference>
<dbReference type="SUPFAM" id="SSF48179">
    <property type="entry name" value="6-phosphogluconate dehydrogenase C-terminal domain-like"/>
    <property type="match status" value="1"/>
</dbReference>
<dbReference type="Proteomes" id="UP001056426">
    <property type="component" value="Chromosome"/>
</dbReference>
<sequence>MKKNVVIIGAGNVATHLSIAIRNADYNIIQVYSRQIDNAVLLASLLGVEATDNLEEIDRSADIYLIAVSDSAIEKVVAQLPGLKGVVAHTSGSMDMDLLEKFDNYGVFYPFQTFTKEKQLRVSEVPLLLEAATEKAEKILLELARDISNKVQLSNARMRKALHISAVFACNFVNHMYALAGELLEKEGLSFTLLEPLIRETTQKALTMSVRDAQTGPARRKDRVVMNRHIETLNDKSFHREIYTLVSESIMKMYSE</sequence>
<dbReference type="InterPro" id="IPR018931">
    <property type="entry name" value="DUF2520"/>
</dbReference>
<dbReference type="PANTHER" id="PTHR40459">
    <property type="entry name" value="CONSERVED HYPOTHETICAL ALANINE AND LEUCINE RICH PROTEIN"/>
    <property type="match status" value="1"/>
</dbReference>
<reference evidence="3" key="1">
    <citation type="submission" date="2022-05" db="EMBL/GenBank/DDBJ databases">
        <authorList>
            <person name="Sun X."/>
        </authorList>
    </citation>
    <scope>NUCLEOTIDE SEQUENCE</scope>
    <source>
        <strain evidence="3">Ai-910</strain>
    </source>
</reference>
<evidence type="ECO:0000313" key="4">
    <source>
        <dbReference type="Proteomes" id="UP001056426"/>
    </source>
</evidence>
<dbReference type="PANTHER" id="PTHR40459:SF1">
    <property type="entry name" value="CONSERVED HYPOTHETICAL ALANINE AND LEUCINE RICH PROTEIN"/>
    <property type="match status" value="1"/>
</dbReference>
<evidence type="ECO:0000259" key="2">
    <source>
        <dbReference type="Pfam" id="PF10728"/>
    </source>
</evidence>
<keyword evidence="4" id="KW-1185">Reference proteome</keyword>
<dbReference type="AlphaFoldDB" id="A0A9J6ZMM1"/>
<dbReference type="EMBL" id="CP098400">
    <property type="protein sequence ID" value="URW78774.1"/>
    <property type="molecule type" value="Genomic_DNA"/>
</dbReference>
<proteinExistence type="predicted"/>
<dbReference type="Gene3D" id="3.40.50.720">
    <property type="entry name" value="NAD(P)-binding Rossmann-like Domain"/>
    <property type="match status" value="1"/>
</dbReference>
<dbReference type="Pfam" id="PF10728">
    <property type="entry name" value="DUF2520"/>
    <property type="match status" value="1"/>
</dbReference>
<dbReference type="InterPro" id="IPR008927">
    <property type="entry name" value="6-PGluconate_DH-like_C_sf"/>
</dbReference>
<dbReference type="Pfam" id="PF03807">
    <property type="entry name" value="F420_oxidored"/>
    <property type="match status" value="1"/>
</dbReference>
<feature type="domain" description="Pyrroline-5-carboxylate reductase catalytic N-terminal" evidence="1">
    <location>
        <begin position="5"/>
        <end position="85"/>
    </location>
</feature>
<feature type="domain" description="DUF2520" evidence="2">
    <location>
        <begin position="126"/>
        <end position="249"/>
    </location>
</feature>